<sequence>MFTPIIAPDGVKLSSSLSKRCNRSQNARSSSGRGCVHDGSLLVAVVREVGMEDHQIMEKEQVEVAPSNRKYITVLQNNILPFKNLLDQIYGEHDVEQDDHYSPYMLGVHFQHTEIDETTNDDIHLGGTDEYGRTSYPSVNLNLSASDEEEPRISRSPLHSGREVSHHSPYTTRRSSSGVRNTLSTRRAHIRRSNFEAQIDGIFQRMKESRGQLLDVMRSSQYKTNIW</sequence>
<feature type="region of interest" description="Disordered" evidence="1">
    <location>
        <begin position="144"/>
        <end position="187"/>
    </location>
</feature>
<evidence type="ECO:0000313" key="2">
    <source>
        <dbReference type="EMBL" id="CAH8339044.1"/>
    </source>
</evidence>
<organism evidence="2 3">
    <name type="scientific">Eruca vesicaria subsp. sativa</name>
    <name type="common">Garden rocket</name>
    <name type="synonym">Eruca sativa</name>
    <dbReference type="NCBI Taxonomy" id="29727"/>
    <lineage>
        <taxon>Eukaryota</taxon>
        <taxon>Viridiplantae</taxon>
        <taxon>Streptophyta</taxon>
        <taxon>Embryophyta</taxon>
        <taxon>Tracheophyta</taxon>
        <taxon>Spermatophyta</taxon>
        <taxon>Magnoliopsida</taxon>
        <taxon>eudicotyledons</taxon>
        <taxon>Gunneridae</taxon>
        <taxon>Pentapetalae</taxon>
        <taxon>rosids</taxon>
        <taxon>malvids</taxon>
        <taxon>Brassicales</taxon>
        <taxon>Brassicaceae</taxon>
        <taxon>Brassiceae</taxon>
        <taxon>Eruca</taxon>
    </lineage>
</organism>
<name>A0ABC8JSL0_ERUVS</name>
<comment type="caution">
    <text evidence="2">The sequence shown here is derived from an EMBL/GenBank/DDBJ whole genome shotgun (WGS) entry which is preliminary data.</text>
</comment>
<gene>
    <name evidence="2" type="ORF">ERUC_LOCUS15038</name>
</gene>
<dbReference type="AlphaFoldDB" id="A0ABC8JSL0"/>
<evidence type="ECO:0000313" key="3">
    <source>
        <dbReference type="Proteomes" id="UP001642260"/>
    </source>
</evidence>
<accession>A0ABC8JSL0</accession>
<keyword evidence="3" id="KW-1185">Reference proteome</keyword>
<feature type="compositionally biased region" description="Polar residues" evidence="1">
    <location>
        <begin position="168"/>
        <end position="185"/>
    </location>
</feature>
<dbReference type="Proteomes" id="UP001642260">
    <property type="component" value="Unassembled WGS sequence"/>
</dbReference>
<reference evidence="2 3" key="1">
    <citation type="submission" date="2022-03" db="EMBL/GenBank/DDBJ databases">
        <authorList>
            <person name="Macdonald S."/>
            <person name="Ahmed S."/>
            <person name="Newling K."/>
        </authorList>
    </citation>
    <scope>NUCLEOTIDE SEQUENCE [LARGE SCALE GENOMIC DNA]</scope>
</reference>
<proteinExistence type="predicted"/>
<protein>
    <submittedName>
        <fullName evidence="2">Uncharacterized protein</fullName>
    </submittedName>
</protein>
<evidence type="ECO:0000256" key="1">
    <source>
        <dbReference type="SAM" id="MobiDB-lite"/>
    </source>
</evidence>
<dbReference type="EMBL" id="CAKOAT010141598">
    <property type="protein sequence ID" value="CAH8339044.1"/>
    <property type="molecule type" value="Genomic_DNA"/>
</dbReference>